<protein>
    <submittedName>
        <fullName evidence="1">Uncharacterized protein</fullName>
    </submittedName>
</protein>
<organism evidence="1 2">
    <name type="scientific">Brenneria goodwinii</name>
    <dbReference type="NCBI Taxonomy" id="1109412"/>
    <lineage>
        <taxon>Bacteria</taxon>
        <taxon>Pseudomonadati</taxon>
        <taxon>Pseudomonadota</taxon>
        <taxon>Gammaproteobacteria</taxon>
        <taxon>Enterobacterales</taxon>
        <taxon>Pectobacteriaceae</taxon>
        <taxon>Brenneria</taxon>
    </lineage>
</organism>
<evidence type="ECO:0000313" key="1">
    <source>
        <dbReference type="EMBL" id="CPR18842.1"/>
    </source>
</evidence>
<name>A0A0G4JZ01_9GAMM</name>
<dbReference type="EMBL" id="CGIG01000001">
    <property type="protein sequence ID" value="CPR18842.1"/>
    <property type="molecule type" value="Genomic_DNA"/>
</dbReference>
<accession>A0A0G4JZ01</accession>
<dbReference type="STRING" id="1109412.BN1221_03434"/>
<dbReference type="AlphaFoldDB" id="A0A0G4JZ01"/>
<sequence length="40" mass="4362">MVVPASLATEQIACTWAVWLIFQGMSQTVSIGELPRGITR</sequence>
<dbReference type="Proteomes" id="UP000044377">
    <property type="component" value="Unassembled WGS sequence"/>
</dbReference>
<gene>
    <name evidence="1" type="ORF">BN1221_03434</name>
</gene>
<evidence type="ECO:0000313" key="2">
    <source>
        <dbReference type="Proteomes" id="UP000044377"/>
    </source>
</evidence>
<keyword evidence="2" id="KW-1185">Reference proteome</keyword>
<reference evidence="2" key="1">
    <citation type="submission" date="2015-01" db="EMBL/GenBank/DDBJ databases">
        <authorList>
            <person name="Paterson Steve"/>
        </authorList>
    </citation>
    <scope>NUCLEOTIDE SEQUENCE [LARGE SCALE GENOMIC DNA]</scope>
    <source>
        <strain evidence="2">OBR1</strain>
    </source>
</reference>
<proteinExistence type="predicted"/>